<dbReference type="RefSeq" id="WP_123243625.1">
    <property type="nucleotide sequence ID" value="NZ_JAAHBY010000137.1"/>
</dbReference>
<comment type="caution">
    <text evidence="2">The sequence shown here is derived from an EMBL/GenBank/DDBJ whole genome shotgun (WGS) entry which is preliminary data.</text>
</comment>
<feature type="transmembrane region" description="Helical" evidence="1">
    <location>
        <begin position="89"/>
        <end position="113"/>
    </location>
</feature>
<keyword evidence="1" id="KW-1133">Transmembrane helix</keyword>
<evidence type="ECO:0000313" key="2">
    <source>
        <dbReference type="EMBL" id="RNL87810.1"/>
    </source>
</evidence>
<feature type="transmembrane region" description="Helical" evidence="1">
    <location>
        <begin position="191"/>
        <end position="209"/>
    </location>
</feature>
<proteinExistence type="predicted"/>
<dbReference type="EMBL" id="RJLN01000137">
    <property type="protein sequence ID" value="RNL87810.1"/>
    <property type="molecule type" value="Genomic_DNA"/>
</dbReference>
<feature type="transmembrane region" description="Helical" evidence="1">
    <location>
        <begin position="50"/>
        <end position="68"/>
    </location>
</feature>
<keyword evidence="1" id="KW-0472">Membrane</keyword>
<evidence type="ECO:0000313" key="3">
    <source>
        <dbReference type="Proteomes" id="UP000280698"/>
    </source>
</evidence>
<feature type="transmembrane region" description="Helical" evidence="1">
    <location>
        <begin position="125"/>
        <end position="146"/>
    </location>
</feature>
<protein>
    <recommendedName>
        <fullName evidence="4">ABC transporter permease</fullName>
    </recommendedName>
</protein>
<gene>
    <name evidence="2" type="ORF">EFE23_26535</name>
</gene>
<keyword evidence="1" id="KW-0812">Transmembrane</keyword>
<reference evidence="2 3" key="1">
    <citation type="submission" date="2018-11" db="EMBL/GenBank/DDBJ databases">
        <title>Micromonospora sp. PPF5-17, a new actinomycetes isolated from a hot spring soil.</title>
        <authorList>
            <person name="Thawai C."/>
        </authorList>
    </citation>
    <scope>NUCLEOTIDE SEQUENCE [LARGE SCALE GENOMIC DNA]</scope>
    <source>
        <strain evidence="2 3">PPF5-17</strain>
    </source>
</reference>
<name>A0ABX9WAX2_9ACTN</name>
<sequence length="431" mass="46878">MRALWLHLRTSPIRWSLPVLVAVDLAVLFLRNRSWIGVWPESGAAAQVPAYLLGVVAAGAAAWAAGTPTRHRLDEQLAVARAPAAASEAYRLGATLILLLIPYVIGQVVAFAVTARTFPPGLRLFWGYALLGLFVMVMATALGWLCGRLLGTLFAALAAAMGFLFLVAILGRVDFVVVSGRPEMTVDPVGLALRLGSVVVVLLALLWLPSPGRARPARRRALWLVPAVLPLAAVVAATSPVVERTPPGNDVMCVNGRMTLCIWPEHEKYLPKLRSLNARIALLPDRFVPPPRMNEIGIEQTRHLRPDGVVQIDEDAGAPTFYILEGSPWSYAGDVGTAITNVTLGFTDARHCNWDSLTSADQERLWVLGAWLEAYLVGRNTPDYQTDAPTEMQAAWARGRGIAGEQSPAEQFRWAEGEASDLRGRYCRSAR</sequence>
<keyword evidence="3" id="KW-1185">Reference proteome</keyword>
<accession>A0ABX9WAX2</accession>
<evidence type="ECO:0008006" key="4">
    <source>
        <dbReference type="Google" id="ProtNLM"/>
    </source>
</evidence>
<organism evidence="2 3">
    <name type="scientific">Micromonospora solifontis</name>
    <dbReference type="NCBI Taxonomy" id="2487138"/>
    <lineage>
        <taxon>Bacteria</taxon>
        <taxon>Bacillati</taxon>
        <taxon>Actinomycetota</taxon>
        <taxon>Actinomycetes</taxon>
        <taxon>Micromonosporales</taxon>
        <taxon>Micromonosporaceae</taxon>
        <taxon>Micromonospora</taxon>
    </lineage>
</organism>
<evidence type="ECO:0000256" key="1">
    <source>
        <dbReference type="SAM" id="Phobius"/>
    </source>
</evidence>
<feature type="transmembrane region" description="Helical" evidence="1">
    <location>
        <begin position="221"/>
        <end position="242"/>
    </location>
</feature>
<dbReference type="Proteomes" id="UP000280698">
    <property type="component" value="Unassembled WGS sequence"/>
</dbReference>
<feature type="transmembrane region" description="Helical" evidence="1">
    <location>
        <begin position="12"/>
        <end position="30"/>
    </location>
</feature>
<feature type="transmembrane region" description="Helical" evidence="1">
    <location>
        <begin position="153"/>
        <end position="171"/>
    </location>
</feature>